<organism evidence="1 2">
    <name type="scientific">Thermoanaerobacterium thermosaccharolyticum</name>
    <name type="common">Clostridium thermosaccharolyticum</name>
    <dbReference type="NCBI Taxonomy" id="1517"/>
    <lineage>
        <taxon>Bacteria</taxon>
        <taxon>Bacillati</taxon>
        <taxon>Bacillota</taxon>
        <taxon>Clostridia</taxon>
        <taxon>Thermoanaerobacterales</taxon>
        <taxon>Thermoanaerobacteraceae</taxon>
        <taxon>Thermoanaerobacterium</taxon>
    </lineage>
</organism>
<evidence type="ECO:0000313" key="2">
    <source>
        <dbReference type="Proteomes" id="UP000214975"/>
    </source>
</evidence>
<reference evidence="1 2" key="1">
    <citation type="submission" date="2016-08" db="EMBL/GenBank/DDBJ databases">
        <title>A novel genetic cassette of butanologenic Thermoanaerobacterium thermosaccharolyticum that directly convert cellulose to butanol.</title>
        <authorList>
            <person name="Li T."/>
            <person name="He J."/>
        </authorList>
    </citation>
    <scope>NUCLEOTIDE SEQUENCE [LARGE SCALE GENOMIC DNA]</scope>
    <source>
        <strain evidence="1 2">TG57</strain>
    </source>
</reference>
<sequence>MQQLRSNDDKDKYNLRQETKIESPSLVLNRDNIKLIDEIIDNNFSAKKLMLLFEELLMSKNKDLGNIGIKFDIPEQKLKMLYNLLNIN</sequence>
<evidence type="ECO:0000313" key="1">
    <source>
        <dbReference type="EMBL" id="AST57746.1"/>
    </source>
</evidence>
<dbReference type="Proteomes" id="UP000214975">
    <property type="component" value="Chromosome"/>
</dbReference>
<proteinExistence type="predicted"/>
<protein>
    <submittedName>
        <fullName evidence="1">Uncharacterized protein</fullName>
    </submittedName>
</protein>
<name>A0A223HZ42_THETR</name>
<dbReference type="AlphaFoldDB" id="A0A223HZ42"/>
<gene>
    <name evidence="1" type="ORF">Thert_01752</name>
</gene>
<accession>A0A223HZ42</accession>
<dbReference type="RefSeq" id="WP_094397383.1">
    <property type="nucleotide sequence ID" value="NZ_CP016893.1"/>
</dbReference>
<dbReference type="EMBL" id="CP016893">
    <property type="protein sequence ID" value="AST57746.1"/>
    <property type="molecule type" value="Genomic_DNA"/>
</dbReference>